<evidence type="ECO:0000313" key="6">
    <source>
        <dbReference type="Proteomes" id="UP000015105"/>
    </source>
</evidence>
<dbReference type="PANTHER" id="PTHR32099:SF42">
    <property type="entry name" value="CYSTEINE-RICH RECEPTOR-LIKE PROTEIN KINASE 9-RELATED"/>
    <property type="match status" value="1"/>
</dbReference>
<accession>A0A453JQ01</accession>
<evidence type="ECO:0000313" key="5">
    <source>
        <dbReference type="EnsemblPlants" id="AET5Gv20151700.1"/>
    </source>
</evidence>
<organism evidence="5 6">
    <name type="scientific">Aegilops tauschii subsp. strangulata</name>
    <name type="common">Goatgrass</name>
    <dbReference type="NCBI Taxonomy" id="200361"/>
    <lineage>
        <taxon>Eukaryota</taxon>
        <taxon>Viridiplantae</taxon>
        <taxon>Streptophyta</taxon>
        <taxon>Embryophyta</taxon>
        <taxon>Tracheophyta</taxon>
        <taxon>Spermatophyta</taxon>
        <taxon>Magnoliopsida</taxon>
        <taxon>Liliopsida</taxon>
        <taxon>Poales</taxon>
        <taxon>Poaceae</taxon>
        <taxon>BOP clade</taxon>
        <taxon>Pooideae</taxon>
        <taxon>Triticodae</taxon>
        <taxon>Triticeae</taxon>
        <taxon>Triticinae</taxon>
        <taxon>Aegilops</taxon>
    </lineage>
</organism>
<dbReference type="CDD" id="cd23509">
    <property type="entry name" value="Gnk2-like"/>
    <property type="match status" value="1"/>
</dbReference>
<evidence type="ECO:0000256" key="2">
    <source>
        <dbReference type="ARBA" id="ARBA00022737"/>
    </source>
</evidence>
<reference evidence="5" key="3">
    <citation type="journal article" date="2017" name="Nature">
        <title>Genome sequence of the progenitor of the wheat D genome Aegilops tauschii.</title>
        <authorList>
            <person name="Luo M.C."/>
            <person name="Gu Y.Q."/>
            <person name="Puiu D."/>
            <person name="Wang H."/>
            <person name="Twardziok S.O."/>
            <person name="Deal K.R."/>
            <person name="Huo N."/>
            <person name="Zhu T."/>
            <person name="Wang L."/>
            <person name="Wang Y."/>
            <person name="McGuire P.E."/>
            <person name="Liu S."/>
            <person name="Long H."/>
            <person name="Ramasamy R.K."/>
            <person name="Rodriguez J.C."/>
            <person name="Van S.L."/>
            <person name="Yuan L."/>
            <person name="Wang Z."/>
            <person name="Xia Z."/>
            <person name="Xiao L."/>
            <person name="Anderson O.D."/>
            <person name="Ouyang S."/>
            <person name="Liang Y."/>
            <person name="Zimin A.V."/>
            <person name="Pertea G."/>
            <person name="Qi P."/>
            <person name="Bennetzen J.L."/>
            <person name="Dai X."/>
            <person name="Dawson M.W."/>
            <person name="Muller H.G."/>
            <person name="Kugler K."/>
            <person name="Rivarola-Duarte L."/>
            <person name="Spannagl M."/>
            <person name="Mayer K.F.X."/>
            <person name="Lu F.H."/>
            <person name="Bevan M.W."/>
            <person name="Leroy P."/>
            <person name="Li P."/>
            <person name="You F.M."/>
            <person name="Sun Q."/>
            <person name="Liu Z."/>
            <person name="Lyons E."/>
            <person name="Wicker T."/>
            <person name="Salzberg S.L."/>
            <person name="Devos K.M."/>
            <person name="Dvorak J."/>
        </authorList>
    </citation>
    <scope>NUCLEOTIDE SEQUENCE [LARGE SCALE GENOMIC DNA]</scope>
    <source>
        <strain evidence="5">cv. AL8/78</strain>
    </source>
</reference>
<keyword evidence="1 3" id="KW-0732">Signal</keyword>
<feature type="signal peptide" evidence="3">
    <location>
        <begin position="1"/>
        <end position="20"/>
    </location>
</feature>
<reference evidence="5" key="4">
    <citation type="submission" date="2019-03" db="UniProtKB">
        <authorList>
            <consortium name="EnsemblPlants"/>
        </authorList>
    </citation>
    <scope>IDENTIFICATION</scope>
</reference>
<proteinExistence type="predicted"/>
<dbReference type="EnsemblPlants" id="AET5Gv20151700.1">
    <property type="protein sequence ID" value="AET5Gv20151700.1"/>
    <property type="gene ID" value="AET5Gv20151700"/>
</dbReference>
<protein>
    <recommendedName>
        <fullName evidence="4">Gnk2-homologous domain-containing protein</fullName>
    </recommendedName>
</protein>
<keyword evidence="6" id="KW-1185">Reference proteome</keyword>
<reference evidence="6" key="1">
    <citation type="journal article" date="2014" name="Science">
        <title>Ancient hybridizations among the ancestral genomes of bread wheat.</title>
        <authorList>
            <consortium name="International Wheat Genome Sequencing Consortium,"/>
            <person name="Marcussen T."/>
            <person name="Sandve S.R."/>
            <person name="Heier L."/>
            <person name="Spannagl M."/>
            <person name="Pfeifer M."/>
            <person name="Jakobsen K.S."/>
            <person name="Wulff B.B."/>
            <person name="Steuernagel B."/>
            <person name="Mayer K.F."/>
            <person name="Olsen O.A."/>
        </authorList>
    </citation>
    <scope>NUCLEOTIDE SEQUENCE [LARGE SCALE GENOMIC DNA]</scope>
    <source>
        <strain evidence="6">cv. AL8/78</strain>
    </source>
</reference>
<evidence type="ECO:0000259" key="4">
    <source>
        <dbReference type="PROSITE" id="PS51473"/>
    </source>
</evidence>
<keyword evidence="2" id="KW-0677">Repeat</keyword>
<feature type="domain" description="Gnk2-homologous" evidence="4">
    <location>
        <begin position="19"/>
        <end position="98"/>
    </location>
</feature>
<dbReference type="Gramene" id="AET5Gv20151700.1">
    <property type="protein sequence ID" value="AET5Gv20151700.1"/>
    <property type="gene ID" value="AET5Gv20151700"/>
</dbReference>
<reference evidence="5" key="5">
    <citation type="journal article" date="2021" name="G3 (Bethesda)">
        <title>Aegilops tauschii genome assembly Aet v5.0 features greater sequence contiguity and improved annotation.</title>
        <authorList>
            <person name="Wang L."/>
            <person name="Zhu T."/>
            <person name="Rodriguez J.C."/>
            <person name="Deal K.R."/>
            <person name="Dubcovsky J."/>
            <person name="McGuire P.E."/>
            <person name="Lux T."/>
            <person name="Spannagl M."/>
            <person name="Mayer K.F.X."/>
            <person name="Baldrich P."/>
            <person name="Meyers B.C."/>
            <person name="Huo N."/>
            <person name="Gu Y.Q."/>
            <person name="Zhou H."/>
            <person name="Devos K.M."/>
            <person name="Bennetzen J.L."/>
            <person name="Unver T."/>
            <person name="Budak H."/>
            <person name="Gulick P.J."/>
            <person name="Galiba G."/>
            <person name="Kalapos B."/>
            <person name="Nelson D.R."/>
            <person name="Li P."/>
            <person name="You F.M."/>
            <person name="Luo M.C."/>
            <person name="Dvorak J."/>
        </authorList>
    </citation>
    <scope>NUCLEOTIDE SEQUENCE [LARGE SCALE GENOMIC DNA]</scope>
    <source>
        <strain evidence="5">cv. AL8/78</strain>
    </source>
</reference>
<dbReference type="Pfam" id="PF01657">
    <property type="entry name" value="Stress-antifung"/>
    <property type="match status" value="1"/>
</dbReference>
<dbReference type="AlphaFoldDB" id="A0A453JQ01"/>
<dbReference type="InterPro" id="IPR038408">
    <property type="entry name" value="GNK2_sf"/>
</dbReference>
<evidence type="ECO:0000256" key="1">
    <source>
        <dbReference type="ARBA" id="ARBA00022729"/>
    </source>
</evidence>
<evidence type="ECO:0000256" key="3">
    <source>
        <dbReference type="SAM" id="SignalP"/>
    </source>
</evidence>
<dbReference type="Gene3D" id="3.30.430.20">
    <property type="entry name" value="Gnk2 domain, C-X8-C-X2-C motif"/>
    <property type="match status" value="1"/>
</dbReference>
<feature type="chain" id="PRO_5019447829" description="Gnk2-homologous domain-containing protein" evidence="3">
    <location>
        <begin position="21"/>
        <end position="98"/>
    </location>
</feature>
<dbReference type="PANTHER" id="PTHR32099">
    <property type="entry name" value="CYSTEINE-RICH REPEAT SECRETORY PROTEIN"/>
    <property type="match status" value="1"/>
</dbReference>
<sequence>MLHLLLLLFVIGALVDNVHQSLISCSTADNYSNGSQYHKNLYRLLQTITTATAENGSFYNGTLGVGADQIFALAMCYATPRSNIPRTCANIVVPHLRP</sequence>
<name>A0A453JQ01_AEGTS</name>
<dbReference type="Proteomes" id="UP000015105">
    <property type="component" value="Chromosome 5D"/>
</dbReference>
<dbReference type="PROSITE" id="PS51473">
    <property type="entry name" value="GNK2"/>
    <property type="match status" value="1"/>
</dbReference>
<dbReference type="InterPro" id="IPR002902">
    <property type="entry name" value="GNK2"/>
</dbReference>
<reference evidence="6" key="2">
    <citation type="journal article" date="2017" name="Nat. Plants">
        <title>The Aegilops tauschii genome reveals multiple impacts of transposons.</title>
        <authorList>
            <person name="Zhao G."/>
            <person name="Zou C."/>
            <person name="Li K."/>
            <person name="Wang K."/>
            <person name="Li T."/>
            <person name="Gao L."/>
            <person name="Zhang X."/>
            <person name="Wang H."/>
            <person name="Yang Z."/>
            <person name="Liu X."/>
            <person name="Jiang W."/>
            <person name="Mao L."/>
            <person name="Kong X."/>
            <person name="Jiao Y."/>
            <person name="Jia J."/>
        </authorList>
    </citation>
    <scope>NUCLEOTIDE SEQUENCE [LARGE SCALE GENOMIC DNA]</scope>
    <source>
        <strain evidence="6">cv. AL8/78</strain>
    </source>
</reference>